<feature type="region of interest" description="Disordered" evidence="5">
    <location>
        <begin position="100"/>
        <end position="492"/>
    </location>
</feature>
<dbReference type="CDD" id="cd08368">
    <property type="entry name" value="LIM"/>
    <property type="match status" value="1"/>
</dbReference>
<feature type="compositionally biased region" description="Polar residues" evidence="5">
    <location>
        <begin position="206"/>
        <end position="217"/>
    </location>
</feature>
<keyword evidence="3 4" id="KW-0440">LIM domain</keyword>
<protein>
    <recommendedName>
        <fullName evidence="6">LIM zinc-binding domain-containing protein</fullName>
    </recommendedName>
</protein>
<proteinExistence type="predicted"/>
<dbReference type="SMART" id="SM00132">
    <property type="entry name" value="LIM"/>
    <property type="match status" value="2"/>
</dbReference>
<feature type="compositionally biased region" description="Basic and acidic residues" evidence="5">
    <location>
        <begin position="281"/>
        <end position="297"/>
    </location>
</feature>
<dbReference type="Pfam" id="PF00412">
    <property type="entry name" value="LIM"/>
    <property type="match status" value="2"/>
</dbReference>
<dbReference type="Proteomes" id="UP000244855">
    <property type="component" value="Unassembled WGS sequence"/>
</dbReference>
<feature type="compositionally biased region" description="Polar residues" evidence="5">
    <location>
        <begin position="302"/>
        <end position="316"/>
    </location>
</feature>
<dbReference type="SUPFAM" id="SSF57716">
    <property type="entry name" value="Glucocorticoid receptor-like (DNA-binding domain)"/>
    <property type="match status" value="1"/>
</dbReference>
<dbReference type="PROSITE" id="PS00478">
    <property type="entry name" value="LIM_DOMAIN_1"/>
    <property type="match status" value="1"/>
</dbReference>
<dbReference type="STRING" id="97972.A0A2V1DU42"/>
<evidence type="ECO:0000256" key="3">
    <source>
        <dbReference type="ARBA" id="ARBA00023038"/>
    </source>
</evidence>
<feature type="compositionally biased region" description="Basic and acidic residues" evidence="5">
    <location>
        <begin position="338"/>
        <end position="351"/>
    </location>
</feature>
<keyword evidence="1 4" id="KW-0479">Metal-binding</keyword>
<feature type="compositionally biased region" description="Basic residues" evidence="5">
    <location>
        <begin position="704"/>
        <end position="714"/>
    </location>
</feature>
<feature type="compositionally biased region" description="Pro residues" evidence="5">
    <location>
        <begin position="267"/>
        <end position="278"/>
    </location>
</feature>
<evidence type="ECO:0000256" key="1">
    <source>
        <dbReference type="ARBA" id="ARBA00022723"/>
    </source>
</evidence>
<dbReference type="Gene3D" id="2.10.110.10">
    <property type="entry name" value="Cysteine Rich Protein"/>
    <property type="match status" value="2"/>
</dbReference>
<dbReference type="GO" id="GO:0030695">
    <property type="term" value="F:GTPase regulator activity"/>
    <property type="evidence" value="ECO:0007669"/>
    <property type="project" value="UniProtKB-ARBA"/>
</dbReference>
<evidence type="ECO:0000259" key="6">
    <source>
        <dbReference type="PROSITE" id="PS50023"/>
    </source>
</evidence>
<dbReference type="CDD" id="cd09397">
    <property type="entry name" value="LIM1_UF1"/>
    <property type="match status" value="1"/>
</dbReference>
<evidence type="ECO:0000256" key="2">
    <source>
        <dbReference type="ARBA" id="ARBA00022833"/>
    </source>
</evidence>
<accession>A0A2V1DU42</accession>
<dbReference type="AlphaFoldDB" id="A0A2V1DU42"/>
<dbReference type="InterPro" id="IPR001781">
    <property type="entry name" value="Znf_LIM"/>
</dbReference>
<dbReference type="EMBL" id="KZ805357">
    <property type="protein sequence ID" value="PVI01462.1"/>
    <property type="molecule type" value="Genomic_DNA"/>
</dbReference>
<dbReference type="GO" id="GO:0046872">
    <property type="term" value="F:metal ion binding"/>
    <property type="evidence" value="ECO:0007669"/>
    <property type="project" value="UniProtKB-KW"/>
</dbReference>
<dbReference type="PANTHER" id="PTHR24210:SF14">
    <property type="entry name" value="LIM ZINC-BINDING DOMAIN-CONTAINING PROTEIN"/>
    <property type="match status" value="1"/>
</dbReference>
<dbReference type="FunFam" id="2.10.110.10:FF:000105">
    <property type="entry name" value="Similar to LIM domain-containing protein"/>
    <property type="match status" value="1"/>
</dbReference>
<name>A0A2V1DU42_9PLEO</name>
<feature type="compositionally biased region" description="Low complexity" evidence="5">
    <location>
        <begin position="693"/>
        <end position="702"/>
    </location>
</feature>
<organism evidence="7 8">
    <name type="scientific">Periconia macrospinosa</name>
    <dbReference type="NCBI Taxonomy" id="97972"/>
    <lineage>
        <taxon>Eukaryota</taxon>
        <taxon>Fungi</taxon>
        <taxon>Dikarya</taxon>
        <taxon>Ascomycota</taxon>
        <taxon>Pezizomycotina</taxon>
        <taxon>Dothideomycetes</taxon>
        <taxon>Pleosporomycetidae</taxon>
        <taxon>Pleosporales</taxon>
        <taxon>Massarineae</taxon>
        <taxon>Periconiaceae</taxon>
        <taxon>Periconia</taxon>
    </lineage>
</organism>
<evidence type="ECO:0000313" key="8">
    <source>
        <dbReference type="Proteomes" id="UP000244855"/>
    </source>
</evidence>
<keyword evidence="8" id="KW-1185">Reference proteome</keyword>
<evidence type="ECO:0000256" key="4">
    <source>
        <dbReference type="PROSITE-ProRule" id="PRU00125"/>
    </source>
</evidence>
<feature type="compositionally biased region" description="Polar residues" evidence="5">
    <location>
        <begin position="235"/>
        <end position="250"/>
    </location>
</feature>
<dbReference type="PANTHER" id="PTHR24210">
    <property type="entry name" value="LIM DOMAIN-CONTAINING PROTEIN"/>
    <property type="match status" value="1"/>
</dbReference>
<feature type="compositionally biased region" description="Polar residues" evidence="5">
    <location>
        <begin position="140"/>
        <end position="155"/>
    </location>
</feature>
<evidence type="ECO:0000256" key="5">
    <source>
        <dbReference type="SAM" id="MobiDB-lite"/>
    </source>
</evidence>
<dbReference type="InterPro" id="IPR017351">
    <property type="entry name" value="PINCH-1-4-like"/>
</dbReference>
<feature type="compositionally biased region" description="Low complexity" evidence="5">
    <location>
        <begin position="413"/>
        <end position="432"/>
    </location>
</feature>
<feature type="compositionally biased region" description="Basic and acidic residues" evidence="5">
    <location>
        <begin position="317"/>
        <end position="331"/>
    </location>
</feature>
<sequence length="714" mass="78889">MESMSLLPKIKCSSCAVDIDIAQLADHVCAVTAPTADEPLSPTLDRAATFDGVQTNSKQDGPGRARPPVTIDPYAASMYSCSEFGRVGCSYSTDKPFLMPGSPLTPSPLSPIGQKPFQRSATSPLPRPSGPASPAFSGDMDTQSSMQLPSTTYSGNPYAYGENYTQPSPLYAPLSPRTDGGENVLKKMNTIAPGPFDGRSYERRPSTSGGPRSPTTFSHRRTDTQNSLRGPFNPRASSGSTMSQGSTFSYGNAGLPSRTKPGMMGTVPPPPPPPPVPPIEIEEKSEGIDAFLERLQKETMGASRSNQANRSQSPMRQNDRSRSPMRPETRSRSPMRQDPMEPVERESRPEGPRALSRRPPDIRTSDSPPRLTSAKYAGPNHKPTLSMSSNKELPPLPVEQVYTPSDSGRSEDSYASSGFRSVASSRSSPPQSEGGHSRQASKTNRFDNTEEPVQRTLSPDTYMDPKMGSPLFSDNRRANDNYNMSRGPEPLLKPPTLPYMPTAPESPVDPAIQKGLAYGKYNQDLRSPRDPALNYASDRPRIPKPFAQGYTQRQPSGASKGKCRGCGEPILGKSVKDSSGRLSGRYHKECFVCHTCRDPFPTAEFYVFENSPYCHQHYHTLNGSLCRTCNRGIEGQYLETDQRLKFHPRCFTCFTCRIVLRDDYYELGRRNFCERHAYAAMNQRNNMRGGPNGQNPNFNQQNLQKRRTRMMMMR</sequence>
<feature type="region of interest" description="Disordered" evidence="5">
    <location>
        <begin position="534"/>
        <end position="562"/>
    </location>
</feature>
<dbReference type="OrthoDB" id="1112565at2759"/>
<dbReference type="PROSITE" id="PS50023">
    <property type="entry name" value="LIM_DOMAIN_2"/>
    <property type="match status" value="1"/>
</dbReference>
<gene>
    <name evidence="7" type="ORF">DM02DRAFT_524891</name>
</gene>
<keyword evidence="2 4" id="KW-0862">Zinc</keyword>
<reference evidence="7 8" key="1">
    <citation type="journal article" date="2018" name="Sci. Rep.">
        <title>Comparative genomics provides insights into the lifestyle and reveals functional heterogeneity of dark septate endophytic fungi.</title>
        <authorList>
            <person name="Knapp D.G."/>
            <person name="Nemeth J.B."/>
            <person name="Barry K."/>
            <person name="Hainaut M."/>
            <person name="Henrissat B."/>
            <person name="Johnson J."/>
            <person name="Kuo A."/>
            <person name="Lim J.H.P."/>
            <person name="Lipzen A."/>
            <person name="Nolan M."/>
            <person name="Ohm R.A."/>
            <person name="Tamas L."/>
            <person name="Grigoriev I.V."/>
            <person name="Spatafora J.W."/>
            <person name="Nagy L.G."/>
            <person name="Kovacs G.M."/>
        </authorList>
    </citation>
    <scope>NUCLEOTIDE SEQUENCE [LARGE SCALE GENOMIC DNA]</scope>
    <source>
        <strain evidence="7 8">DSE2036</strain>
    </source>
</reference>
<feature type="domain" description="LIM zinc-binding" evidence="6">
    <location>
        <begin position="561"/>
        <end position="624"/>
    </location>
</feature>
<feature type="region of interest" description="Disordered" evidence="5">
    <location>
        <begin position="684"/>
        <end position="714"/>
    </location>
</feature>
<evidence type="ECO:0000313" key="7">
    <source>
        <dbReference type="EMBL" id="PVI01462.1"/>
    </source>
</evidence>